<keyword evidence="2" id="KW-0597">Phosphoprotein</keyword>
<dbReference type="GO" id="GO:0044550">
    <property type="term" value="P:secondary metabolite biosynthetic process"/>
    <property type="evidence" value="ECO:0007669"/>
    <property type="project" value="TreeGrafter"/>
</dbReference>
<evidence type="ECO:0000259" key="7">
    <source>
        <dbReference type="PROSITE" id="PS52019"/>
    </source>
</evidence>
<comment type="caution">
    <text evidence="8">The sequence shown here is derived from an EMBL/GenBank/DDBJ whole genome shotgun (WGS) entry which is preliminary data.</text>
</comment>
<keyword evidence="4" id="KW-0511">Multifunctional enzyme</keyword>
<evidence type="ECO:0000256" key="1">
    <source>
        <dbReference type="ARBA" id="ARBA00022450"/>
    </source>
</evidence>
<dbReference type="GO" id="GO:0004312">
    <property type="term" value="F:fatty acid synthase activity"/>
    <property type="evidence" value="ECO:0007669"/>
    <property type="project" value="TreeGrafter"/>
</dbReference>
<dbReference type="SUPFAM" id="SSF52151">
    <property type="entry name" value="FabD/lysophospholipase-like"/>
    <property type="match status" value="1"/>
</dbReference>
<dbReference type="SUPFAM" id="SSF53901">
    <property type="entry name" value="Thiolase-like"/>
    <property type="match status" value="1"/>
</dbReference>
<dbReference type="PROSITE" id="PS00606">
    <property type="entry name" value="KS3_1"/>
    <property type="match status" value="1"/>
</dbReference>
<protein>
    <recommendedName>
        <fullName evidence="10">Polyketide synthase</fullName>
    </recommendedName>
</protein>
<feature type="active site" description="Proton acceptor; for dehydratase activity" evidence="5">
    <location>
        <position position="911"/>
    </location>
</feature>
<dbReference type="InterPro" id="IPR050091">
    <property type="entry name" value="PKS_NRPS_Biosynth_Enz"/>
</dbReference>
<dbReference type="Proteomes" id="UP001221757">
    <property type="component" value="Unassembled WGS sequence"/>
</dbReference>
<dbReference type="Gene3D" id="3.10.129.110">
    <property type="entry name" value="Polyketide synthase dehydratase"/>
    <property type="match status" value="1"/>
</dbReference>
<evidence type="ECO:0000256" key="5">
    <source>
        <dbReference type="PROSITE-ProRule" id="PRU01363"/>
    </source>
</evidence>
<keyword evidence="1" id="KW-0596">Phosphopantetheine</keyword>
<evidence type="ECO:0000256" key="4">
    <source>
        <dbReference type="ARBA" id="ARBA00023268"/>
    </source>
</evidence>
<feature type="active site" description="Proton donor; for dehydratase activity" evidence="5">
    <location>
        <position position="1071"/>
    </location>
</feature>
<dbReference type="GO" id="GO:0004315">
    <property type="term" value="F:3-oxoacyl-[acyl-carrier-protein] synthase activity"/>
    <property type="evidence" value="ECO:0007669"/>
    <property type="project" value="InterPro"/>
</dbReference>
<dbReference type="Gene3D" id="3.40.50.720">
    <property type="entry name" value="NAD(P)-binding Rossmann-like Domain"/>
    <property type="match status" value="2"/>
</dbReference>
<dbReference type="InterPro" id="IPR049551">
    <property type="entry name" value="PKS_DH_C"/>
</dbReference>
<dbReference type="Gene3D" id="3.90.180.10">
    <property type="entry name" value="Medium-chain alcohol dehydrogenases, catalytic domain"/>
    <property type="match status" value="1"/>
</dbReference>
<dbReference type="SMART" id="SM00822">
    <property type="entry name" value="PKS_KR"/>
    <property type="match status" value="1"/>
</dbReference>
<dbReference type="InterPro" id="IPR013968">
    <property type="entry name" value="PKS_KR"/>
</dbReference>
<dbReference type="InterPro" id="IPR016035">
    <property type="entry name" value="Acyl_Trfase/lysoPLipase"/>
</dbReference>
<dbReference type="Pfam" id="PF16197">
    <property type="entry name" value="KAsynt_C_assoc"/>
    <property type="match status" value="1"/>
</dbReference>
<dbReference type="PROSITE" id="PS52019">
    <property type="entry name" value="PKS_MFAS_DH"/>
    <property type="match status" value="1"/>
</dbReference>
<dbReference type="Pfam" id="PF00698">
    <property type="entry name" value="Acyl_transf_1"/>
    <property type="match status" value="1"/>
</dbReference>
<dbReference type="InterPro" id="IPR049900">
    <property type="entry name" value="PKS_mFAS_DH"/>
</dbReference>
<dbReference type="InterPro" id="IPR042104">
    <property type="entry name" value="PKS_dehydratase_sf"/>
</dbReference>
<evidence type="ECO:0008006" key="10">
    <source>
        <dbReference type="Google" id="ProtNLM"/>
    </source>
</evidence>
<dbReference type="SUPFAM" id="SSF55048">
    <property type="entry name" value="Probable ACP-binding domain of malonyl-CoA ACP transacylase"/>
    <property type="match status" value="1"/>
</dbReference>
<dbReference type="Pfam" id="PF02801">
    <property type="entry name" value="Ketoacyl-synt_C"/>
    <property type="match status" value="1"/>
</dbReference>
<evidence type="ECO:0000313" key="9">
    <source>
        <dbReference type="Proteomes" id="UP001221757"/>
    </source>
</evidence>
<dbReference type="PANTHER" id="PTHR43775">
    <property type="entry name" value="FATTY ACID SYNTHASE"/>
    <property type="match status" value="1"/>
</dbReference>
<dbReference type="InterPro" id="IPR032821">
    <property type="entry name" value="PKS_assoc"/>
</dbReference>
<keyword evidence="9" id="KW-1185">Reference proteome</keyword>
<feature type="domain" description="PKS/mFAS DH" evidence="7">
    <location>
        <begin position="876"/>
        <end position="1161"/>
    </location>
</feature>
<sequence>MSHQPIAIASARVGIAAELPSGEHSTTNLNHEAFHEFIMQEKDAYIKIPAERMNIDAWEGRGVGQTRVTRGSFLKDVGLFDATEFGIGSKDARGMAVGTRRLIELSFLALLDSGIDYRGRSVGCYAAATAYSITTFADPAEFESPMSLAGPSIPVDTACSSSAVALHMAVQDIRSGACEAAVVGGCQLNLKPSEWAAYSQAGIIAPDGVCKPFDAGGNGFARGEGAVVIVLKPLDQAIKDGDHIYGSILGTGVTSCGSLAPVNAPVAEAQADAMLRAYAGTGRVPADADYVEVHGTGTAAGDPAEANWVGEEFGRGREGDLVIGSVKGNIGHLEIASFLAQLSKICSLFATGGELAPQAHLKKLNPAIHWVDYNMRVARKPERLTARDPSGKLLVSVCSSGIGGVNVHVVVEGIEPSATLPAPSTATTPVLLIAGGLTPRSAAAVADDITKALSESDESVVDFSVALGRRARSLPWRSFAVKQPGARVQSFSAPILRPRSKPSIAFLFSGQGPQHINMGRQLFERYPVFRQSILELDECHKNRTGMSLIEDFGLFTSAPDARALSLVWPITLILPSVTALQLALFDLLVSFNLRPDLLIGHSAGETALLYASGAGTKEMALEIAIARGAAMTIVEESADGTMAALSCSPSVAEGIIKQVSQRHPDRVIEIACYNSPDAVALAGHADVLNEAIAIAKEQGFMARKIMTSVPVHSSLMDLCAAKFKTLVGDVFTRYPGKHCTKVPTYSTCTGQLLAEFTAQYFWDNSRSPVQFTSAMGKLLARNPTAQFVEMSAHPVLSTYVAELGVPSVTITPMRRSKAYIPHQEQTTLITAVGQALVAGYSGICFNSLNGRPQSTVAPRPVLPAYPFAKKAVAIFPEYSRTMYRQMSPRNGRLNHPDLRVNVATHPELSDHLINSEPIMPAAGFVEMAFEFGAKTLWNVRFHSMLSLSAPSPTPLEVVADGKYFSVKSHPANGKYYNFDPSVLRLHADGYFSTEVAPPPADLDINAIKQRCALIETKHFYDELNHFANYGPTYRRLDELYVGEREVLSRVKGLGADLANDGNYVLHPAILDASLHAGIHPRVHMITDPNVYYLPERVNSILVYDALDRAAQCAEHVYSYATFQAWTPTELIYDLVLVSASGKHLCKLEGYVMARHLQVSEELSQRYELLFRPFGTPAYQPEIISNIQDTCADILRHVVAAGKSDLRILEVHSPHSPLVSHPLEKILEQIEAVKPMFFIVSQDAKSIAADVLLQYFSALQASSGSKPLLAELDMQTIDLVVLPEDFAVDSAFLERLRTVLVPGGFLVRATSSTFVWKTELSRTGFVNVAISVATGEDNAAIVCAQAPVLPTRFANDAGDQTATRMIPYAVGNEMSIKAPLSSLDETYDRPIWLVASEGYDAAGLQGFGRSLRREYPQWNIRLAAFANCYSDDDRSFIIDRFLPKTGMECEFLVDANFSIKIPRVTFSPPPKNTTGSIARTHVISLDEKAVLVEASHVSFSETGVWVVIGTATAVGQASNAQLVGRPVLAIVSTAPSKVVRVSQSVVAVIPEQLRSQALADTMAPMVFALLILGDSILASPGDFKGRVVISHTDDDVGRIIMALCKNLGLRHAALTSTYSPEDLSKLRLNADDIVLTASDPKDDLLSCYVPPHALVCSWTTSNTIQSHLRRHPRLVVKAQEGLCRMQNLASLLAVRPKLPTAPATPAPQLFSADKSYILIGGVGSVGPYVALWMYQNGARDVILTSRSGRETLKKMAASLPGRVFGYIEQLSDLNLFVEAVDGADPVSMMKLVRGLNKPLGGVILLAATWDDRLFSDQEEALFAKSFRPKVGSLKALEAAIDILDLDFLISMSTGTMFGSHGQTNYTSANTALDGLIKKYSNAFSIATPLVHDTVIATERVAVGWIDWGCSPAEMCSYIEDGLRKLADGPLNIYVPSVDFNVALRNLGPSALYDHLISKTKTIDAADDDANLSDVLTPVLLQFVDVSVEDFSPEVPFTAYGLDSLSAGRLSIALRPWIVISQMQLLADMALEDLEARIMAARATKSEEGV</sequence>
<dbReference type="SUPFAM" id="SSF51735">
    <property type="entry name" value="NAD(P)-binding Rossmann-fold domains"/>
    <property type="match status" value="1"/>
</dbReference>
<keyword evidence="3" id="KW-0808">Transferase</keyword>
<dbReference type="SMART" id="SM00827">
    <property type="entry name" value="PKS_AT"/>
    <property type="match status" value="1"/>
</dbReference>
<dbReference type="InterPro" id="IPR016039">
    <property type="entry name" value="Thiolase-like"/>
</dbReference>
<dbReference type="InterPro" id="IPR014031">
    <property type="entry name" value="Ketoacyl_synth_C"/>
</dbReference>
<evidence type="ECO:0000256" key="3">
    <source>
        <dbReference type="ARBA" id="ARBA00022679"/>
    </source>
</evidence>
<dbReference type="Gene3D" id="3.40.366.10">
    <property type="entry name" value="Malonyl-Coenzyme A Acyl Carrier Protein, domain 2"/>
    <property type="match status" value="1"/>
</dbReference>
<dbReference type="InterPro" id="IPR014043">
    <property type="entry name" value="Acyl_transferase_dom"/>
</dbReference>
<dbReference type="InterPro" id="IPR020841">
    <property type="entry name" value="PKS_Beta-ketoAc_synthase_dom"/>
</dbReference>
<feature type="region of interest" description="N-terminal hotdog fold" evidence="5">
    <location>
        <begin position="876"/>
        <end position="998"/>
    </location>
</feature>
<dbReference type="InterPro" id="IPR016036">
    <property type="entry name" value="Malonyl_transacylase_ACP-bd"/>
</dbReference>
<reference evidence="8" key="1">
    <citation type="submission" date="2023-03" db="EMBL/GenBank/DDBJ databases">
        <title>Massive genome expansion in bonnet fungi (Mycena s.s.) driven by repeated elements and novel gene families across ecological guilds.</title>
        <authorList>
            <consortium name="Lawrence Berkeley National Laboratory"/>
            <person name="Harder C.B."/>
            <person name="Miyauchi S."/>
            <person name="Viragh M."/>
            <person name="Kuo A."/>
            <person name="Thoen E."/>
            <person name="Andreopoulos B."/>
            <person name="Lu D."/>
            <person name="Skrede I."/>
            <person name="Drula E."/>
            <person name="Henrissat B."/>
            <person name="Morin E."/>
            <person name="Kohler A."/>
            <person name="Barry K."/>
            <person name="LaButti K."/>
            <person name="Morin E."/>
            <person name="Salamov A."/>
            <person name="Lipzen A."/>
            <person name="Mereny Z."/>
            <person name="Hegedus B."/>
            <person name="Baldrian P."/>
            <person name="Stursova M."/>
            <person name="Weitz H."/>
            <person name="Taylor A."/>
            <person name="Grigoriev I.V."/>
            <person name="Nagy L.G."/>
            <person name="Martin F."/>
            <person name="Kauserud H."/>
        </authorList>
    </citation>
    <scope>NUCLEOTIDE SEQUENCE</scope>
    <source>
        <strain evidence="8">CBHHK067</strain>
    </source>
</reference>
<accession>A0AAD7DN99</accession>
<dbReference type="InterPro" id="IPR057326">
    <property type="entry name" value="KR_dom"/>
</dbReference>
<dbReference type="InterPro" id="IPR020807">
    <property type="entry name" value="PKS_DH"/>
</dbReference>
<proteinExistence type="predicted"/>
<dbReference type="Pfam" id="PF00109">
    <property type="entry name" value="ketoacyl-synt"/>
    <property type="match status" value="2"/>
</dbReference>
<name>A0AAD7DN99_MYCRO</name>
<organism evidence="8 9">
    <name type="scientific">Mycena rosella</name>
    <name type="common">Pink bonnet</name>
    <name type="synonym">Agaricus rosellus</name>
    <dbReference type="NCBI Taxonomy" id="1033263"/>
    <lineage>
        <taxon>Eukaryota</taxon>
        <taxon>Fungi</taxon>
        <taxon>Dikarya</taxon>
        <taxon>Basidiomycota</taxon>
        <taxon>Agaricomycotina</taxon>
        <taxon>Agaricomycetes</taxon>
        <taxon>Agaricomycetidae</taxon>
        <taxon>Agaricales</taxon>
        <taxon>Marasmiineae</taxon>
        <taxon>Mycenaceae</taxon>
        <taxon>Mycena</taxon>
    </lineage>
</organism>
<dbReference type="InterPro" id="IPR014030">
    <property type="entry name" value="Ketoacyl_synth_N"/>
</dbReference>
<dbReference type="PROSITE" id="PS52004">
    <property type="entry name" value="KS3_2"/>
    <property type="match status" value="1"/>
</dbReference>
<gene>
    <name evidence="8" type="ORF">B0H17DRAFT_1198868</name>
</gene>
<feature type="domain" description="Ketosynthase family 3 (KS3)" evidence="6">
    <location>
        <begin position="7"/>
        <end position="413"/>
    </location>
</feature>
<dbReference type="Pfam" id="PF14765">
    <property type="entry name" value="PS-DH"/>
    <property type="match status" value="1"/>
</dbReference>
<evidence type="ECO:0000313" key="8">
    <source>
        <dbReference type="EMBL" id="KAJ7695179.1"/>
    </source>
</evidence>
<dbReference type="SMART" id="SM00826">
    <property type="entry name" value="PKS_DH"/>
    <property type="match status" value="1"/>
</dbReference>
<dbReference type="PANTHER" id="PTHR43775:SF37">
    <property type="entry name" value="SI:DKEY-61P9.11"/>
    <property type="match status" value="1"/>
</dbReference>
<dbReference type="SMART" id="SM00825">
    <property type="entry name" value="PKS_KS"/>
    <property type="match status" value="1"/>
</dbReference>
<dbReference type="InterPro" id="IPR001227">
    <property type="entry name" value="Ac_transferase_dom_sf"/>
</dbReference>
<dbReference type="Pfam" id="PF08659">
    <property type="entry name" value="KR"/>
    <property type="match status" value="1"/>
</dbReference>
<dbReference type="GO" id="GO:0006633">
    <property type="term" value="P:fatty acid biosynthetic process"/>
    <property type="evidence" value="ECO:0007669"/>
    <property type="project" value="InterPro"/>
</dbReference>
<dbReference type="EMBL" id="JARKIE010000039">
    <property type="protein sequence ID" value="KAJ7695179.1"/>
    <property type="molecule type" value="Genomic_DNA"/>
</dbReference>
<evidence type="ECO:0000259" key="6">
    <source>
        <dbReference type="PROSITE" id="PS52004"/>
    </source>
</evidence>
<dbReference type="Gene3D" id="3.40.47.10">
    <property type="match status" value="1"/>
</dbReference>
<feature type="region of interest" description="C-terminal hotdog fold" evidence="5">
    <location>
        <begin position="1011"/>
        <end position="1161"/>
    </location>
</feature>
<evidence type="ECO:0000256" key="2">
    <source>
        <dbReference type="ARBA" id="ARBA00022553"/>
    </source>
</evidence>
<dbReference type="InterPro" id="IPR018201">
    <property type="entry name" value="Ketoacyl_synth_AS"/>
</dbReference>
<dbReference type="InterPro" id="IPR036291">
    <property type="entry name" value="NAD(P)-bd_dom_sf"/>
</dbReference>
<dbReference type="CDD" id="cd00833">
    <property type="entry name" value="PKS"/>
    <property type="match status" value="1"/>
</dbReference>